<dbReference type="PANTHER" id="PTHR31635:SF196">
    <property type="entry name" value="REVERSE TRANSCRIPTASE DOMAIN-CONTAINING PROTEIN-RELATED"/>
    <property type="match status" value="1"/>
</dbReference>
<evidence type="ECO:0000259" key="1">
    <source>
        <dbReference type="Pfam" id="PF00078"/>
    </source>
</evidence>
<dbReference type="Pfam" id="PF00078">
    <property type="entry name" value="RVT_1"/>
    <property type="match status" value="1"/>
</dbReference>
<dbReference type="PANTHER" id="PTHR31635">
    <property type="entry name" value="REVERSE TRANSCRIPTASE DOMAIN-CONTAINING PROTEIN-RELATED"/>
    <property type="match status" value="1"/>
</dbReference>
<reference evidence="2" key="2">
    <citation type="journal article" date="2024" name="Plant">
        <title>Genomic evolution and insights into agronomic trait innovations of Sesamum species.</title>
        <authorList>
            <person name="Miao H."/>
            <person name="Wang L."/>
            <person name="Qu L."/>
            <person name="Liu H."/>
            <person name="Sun Y."/>
            <person name="Le M."/>
            <person name="Wang Q."/>
            <person name="Wei S."/>
            <person name="Zheng Y."/>
            <person name="Lin W."/>
            <person name="Duan Y."/>
            <person name="Cao H."/>
            <person name="Xiong S."/>
            <person name="Wang X."/>
            <person name="Wei L."/>
            <person name="Li C."/>
            <person name="Ma Q."/>
            <person name="Ju M."/>
            <person name="Zhao R."/>
            <person name="Li G."/>
            <person name="Mu C."/>
            <person name="Tian Q."/>
            <person name="Mei H."/>
            <person name="Zhang T."/>
            <person name="Gao T."/>
            <person name="Zhang H."/>
        </authorList>
    </citation>
    <scope>NUCLEOTIDE SEQUENCE</scope>
    <source>
        <strain evidence="2">G01</strain>
    </source>
</reference>
<accession>A0AAW2JZL8</accession>
<comment type="caution">
    <text evidence="2">The sequence shown here is derived from an EMBL/GenBank/DDBJ whole genome shotgun (WGS) entry which is preliminary data.</text>
</comment>
<dbReference type="EMBL" id="JACGWK010000445">
    <property type="protein sequence ID" value="KAL0299866.1"/>
    <property type="molecule type" value="Genomic_DNA"/>
</dbReference>
<proteinExistence type="predicted"/>
<dbReference type="InterPro" id="IPR000477">
    <property type="entry name" value="RT_dom"/>
</dbReference>
<gene>
    <name evidence="2" type="ORF">Sangu_3150500</name>
</gene>
<protein>
    <recommendedName>
        <fullName evidence="1">Reverse transcriptase domain-containing protein</fullName>
    </recommendedName>
</protein>
<evidence type="ECO:0000313" key="2">
    <source>
        <dbReference type="EMBL" id="KAL0299866.1"/>
    </source>
</evidence>
<feature type="domain" description="Reverse transcriptase" evidence="1">
    <location>
        <begin position="12"/>
        <end position="83"/>
    </location>
</feature>
<organism evidence="2">
    <name type="scientific">Sesamum angustifolium</name>
    <dbReference type="NCBI Taxonomy" id="2727405"/>
    <lineage>
        <taxon>Eukaryota</taxon>
        <taxon>Viridiplantae</taxon>
        <taxon>Streptophyta</taxon>
        <taxon>Embryophyta</taxon>
        <taxon>Tracheophyta</taxon>
        <taxon>Spermatophyta</taxon>
        <taxon>Magnoliopsida</taxon>
        <taxon>eudicotyledons</taxon>
        <taxon>Gunneridae</taxon>
        <taxon>Pentapetalae</taxon>
        <taxon>asterids</taxon>
        <taxon>lamiids</taxon>
        <taxon>Lamiales</taxon>
        <taxon>Pedaliaceae</taxon>
        <taxon>Sesamum</taxon>
    </lineage>
</organism>
<reference evidence="2" key="1">
    <citation type="submission" date="2020-06" db="EMBL/GenBank/DDBJ databases">
        <authorList>
            <person name="Li T."/>
            <person name="Hu X."/>
            <person name="Zhang T."/>
            <person name="Song X."/>
            <person name="Zhang H."/>
            <person name="Dai N."/>
            <person name="Sheng W."/>
            <person name="Hou X."/>
            <person name="Wei L."/>
        </authorList>
    </citation>
    <scope>NUCLEOTIDE SEQUENCE</scope>
    <source>
        <strain evidence="2">G01</strain>
        <tissue evidence="2">Leaf</tissue>
    </source>
</reference>
<dbReference type="AlphaFoldDB" id="A0AAW2JZL8"/>
<name>A0AAW2JZL8_9LAMI</name>
<sequence>MLEAVGRFPAVMFCKAITKIIVKRLQRVLPLLINYSQNAFVPGRSISDNILLAQELLAGYNHTRLPERCTLKVDIQKAYDSVEGFSVGSPEII</sequence>